<accession>A0AAD9PTV0</accession>
<reference evidence="1" key="1">
    <citation type="journal article" date="2023" name="G3 (Bethesda)">
        <title>Whole genome assembly and annotation of the endangered Caribbean coral Acropora cervicornis.</title>
        <authorList>
            <person name="Selwyn J.D."/>
            <person name="Vollmer S.V."/>
        </authorList>
    </citation>
    <scope>NUCLEOTIDE SEQUENCE</scope>
    <source>
        <strain evidence="1">K2</strain>
    </source>
</reference>
<dbReference type="EMBL" id="JARQWQ010000133">
    <property type="protein sequence ID" value="KAK2548982.1"/>
    <property type="molecule type" value="Genomic_DNA"/>
</dbReference>
<evidence type="ECO:0000313" key="2">
    <source>
        <dbReference type="Proteomes" id="UP001249851"/>
    </source>
</evidence>
<evidence type="ECO:0000313" key="1">
    <source>
        <dbReference type="EMBL" id="KAK2548982.1"/>
    </source>
</evidence>
<dbReference type="Gene3D" id="2.40.70.10">
    <property type="entry name" value="Acid Proteases"/>
    <property type="match status" value="1"/>
</dbReference>
<protein>
    <submittedName>
        <fullName evidence="1">Uncharacterized protein</fullName>
    </submittedName>
</protein>
<keyword evidence="2" id="KW-1185">Reference proteome</keyword>
<gene>
    <name evidence="1" type="ORF">P5673_030602</name>
</gene>
<dbReference type="InterPro" id="IPR021109">
    <property type="entry name" value="Peptidase_aspartic_dom_sf"/>
</dbReference>
<dbReference type="Proteomes" id="UP001249851">
    <property type="component" value="Unassembled WGS sequence"/>
</dbReference>
<sequence length="206" mass="22540">MSESDFIDCVTLAQPDAINAVEQCGDAKEIYAEMILGGRPVRFHIDCGATVNVLPAKYVESKEIKSTKKDFLLLDYLIQLFKAFSQKERGCYITKILFRCVFTFSVKRIAHFDVFSAHPWGILQTGWSTATSELGPVSLRSVKPFKSSYSVVQKHTSGSLPLSPDTSGSCEIAVSDTSSASAALDGSPVSSTNKTLLGWSIWIAVW</sequence>
<name>A0AAD9PTV0_ACRCE</name>
<comment type="caution">
    <text evidence="1">The sequence shown here is derived from an EMBL/GenBank/DDBJ whole genome shotgun (WGS) entry which is preliminary data.</text>
</comment>
<reference evidence="1" key="2">
    <citation type="journal article" date="2023" name="Science">
        <title>Genomic signatures of disease resistance in endangered staghorn corals.</title>
        <authorList>
            <person name="Vollmer S.V."/>
            <person name="Selwyn J.D."/>
            <person name="Despard B.A."/>
            <person name="Roesel C.L."/>
        </authorList>
    </citation>
    <scope>NUCLEOTIDE SEQUENCE</scope>
    <source>
        <strain evidence="1">K2</strain>
    </source>
</reference>
<organism evidence="1 2">
    <name type="scientific">Acropora cervicornis</name>
    <name type="common">Staghorn coral</name>
    <dbReference type="NCBI Taxonomy" id="6130"/>
    <lineage>
        <taxon>Eukaryota</taxon>
        <taxon>Metazoa</taxon>
        <taxon>Cnidaria</taxon>
        <taxon>Anthozoa</taxon>
        <taxon>Hexacorallia</taxon>
        <taxon>Scleractinia</taxon>
        <taxon>Astrocoeniina</taxon>
        <taxon>Acroporidae</taxon>
        <taxon>Acropora</taxon>
    </lineage>
</organism>
<dbReference type="AlphaFoldDB" id="A0AAD9PTV0"/>
<proteinExistence type="predicted"/>